<organism evidence="8 9">
    <name type="scientific">Actinomycetospora chlora</name>
    <dbReference type="NCBI Taxonomy" id="663608"/>
    <lineage>
        <taxon>Bacteria</taxon>
        <taxon>Bacillati</taxon>
        <taxon>Actinomycetota</taxon>
        <taxon>Actinomycetes</taxon>
        <taxon>Pseudonocardiales</taxon>
        <taxon>Pseudonocardiaceae</taxon>
        <taxon>Actinomycetospora</taxon>
    </lineage>
</organism>
<evidence type="ECO:0000256" key="3">
    <source>
        <dbReference type="ARBA" id="ARBA00022475"/>
    </source>
</evidence>
<feature type="transmembrane region" description="Helical" evidence="7">
    <location>
        <begin position="61"/>
        <end position="80"/>
    </location>
</feature>
<evidence type="ECO:0000256" key="2">
    <source>
        <dbReference type="ARBA" id="ARBA00005779"/>
    </source>
</evidence>
<feature type="transmembrane region" description="Helical" evidence="7">
    <location>
        <begin position="128"/>
        <end position="150"/>
    </location>
</feature>
<comment type="similarity">
    <text evidence="2">Belongs to the UPF0719 family.</text>
</comment>
<keyword evidence="9" id="KW-1185">Reference proteome</keyword>
<keyword evidence="3" id="KW-1003">Cell membrane</keyword>
<keyword evidence="4 7" id="KW-0812">Transmembrane</keyword>
<evidence type="ECO:0000256" key="6">
    <source>
        <dbReference type="ARBA" id="ARBA00023136"/>
    </source>
</evidence>
<proteinExistence type="inferred from homology"/>
<name>A0ABP9CHF7_9PSEU</name>
<evidence type="ECO:0008006" key="10">
    <source>
        <dbReference type="Google" id="ProtNLM"/>
    </source>
</evidence>
<dbReference type="Pfam" id="PF03994">
    <property type="entry name" value="DUF350"/>
    <property type="match status" value="1"/>
</dbReference>
<evidence type="ECO:0000256" key="5">
    <source>
        <dbReference type="ARBA" id="ARBA00022989"/>
    </source>
</evidence>
<feature type="transmembrane region" description="Helical" evidence="7">
    <location>
        <begin position="20"/>
        <end position="41"/>
    </location>
</feature>
<evidence type="ECO:0000256" key="1">
    <source>
        <dbReference type="ARBA" id="ARBA00004651"/>
    </source>
</evidence>
<keyword evidence="5 7" id="KW-1133">Transmembrane helix</keyword>
<evidence type="ECO:0000313" key="8">
    <source>
        <dbReference type="EMBL" id="GAA4811321.1"/>
    </source>
</evidence>
<evidence type="ECO:0000256" key="7">
    <source>
        <dbReference type="SAM" id="Phobius"/>
    </source>
</evidence>
<dbReference type="EMBL" id="BAABHO010000074">
    <property type="protein sequence ID" value="GAA4811321.1"/>
    <property type="molecule type" value="Genomic_DNA"/>
</dbReference>
<comment type="subcellular location">
    <subcellularLocation>
        <location evidence="1">Cell membrane</location>
        <topology evidence="1">Multi-pass membrane protein</topology>
    </subcellularLocation>
</comment>
<reference evidence="9" key="1">
    <citation type="journal article" date="2019" name="Int. J. Syst. Evol. Microbiol.">
        <title>The Global Catalogue of Microorganisms (GCM) 10K type strain sequencing project: providing services to taxonomists for standard genome sequencing and annotation.</title>
        <authorList>
            <consortium name="The Broad Institute Genomics Platform"/>
            <consortium name="The Broad Institute Genome Sequencing Center for Infectious Disease"/>
            <person name="Wu L."/>
            <person name="Ma J."/>
        </authorList>
    </citation>
    <scope>NUCLEOTIDE SEQUENCE [LARGE SCALE GENOMIC DNA]</scope>
    <source>
        <strain evidence="9">JCM 17979</strain>
    </source>
</reference>
<dbReference type="RefSeq" id="WP_345424149.1">
    <property type="nucleotide sequence ID" value="NZ_BAABHO010000074.1"/>
</dbReference>
<evidence type="ECO:0000313" key="9">
    <source>
        <dbReference type="Proteomes" id="UP001500928"/>
    </source>
</evidence>
<accession>A0ABP9CHF7</accession>
<evidence type="ECO:0000256" key="4">
    <source>
        <dbReference type="ARBA" id="ARBA00022692"/>
    </source>
</evidence>
<dbReference type="InterPro" id="IPR007140">
    <property type="entry name" value="DUF350"/>
</dbReference>
<sequence length="151" mass="15486">MEGLTPVLAPDFWPTMGVNIGLIAVYAVIGAVLMYVGYFAIDLTTPGDLRGLVREGRPNAVVVSAAGMVSMAFIVVTAIYVSGGGFLAGILNTSIYGLVGIIAQVLAVRGLEAVARLDVDGCLHDDRFTADAGVIAAMHVALGLVVAVAII</sequence>
<dbReference type="Proteomes" id="UP001500928">
    <property type="component" value="Unassembled WGS sequence"/>
</dbReference>
<gene>
    <name evidence="8" type="ORF">GCM10023200_56430</name>
</gene>
<comment type="caution">
    <text evidence="8">The sequence shown here is derived from an EMBL/GenBank/DDBJ whole genome shotgun (WGS) entry which is preliminary data.</text>
</comment>
<protein>
    <recommendedName>
        <fullName evidence="10">DUF350 domain-containing protein</fullName>
    </recommendedName>
</protein>
<feature type="transmembrane region" description="Helical" evidence="7">
    <location>
        <begin position="86"/>
        <end position="107"/>
    </location>
</feature>
<keyword evidence="6 7" id="KW-0472">Membrane</keyword>